<dbReference type="InterPro" id="IPR004846">
    <property type="entry name" value="T2SS/T3SS_dom"/>
</dbReference>
<dbReference type="SUPFAM" id="SSF49464">
    <property type="entry name" value="Carboxypeptidase regulatory domain-like"/>
    <property type="match status" value="1"/>
</dbReference>
<proteinExistence type="inferred from homology"/>
<evidence type="ECO:0000256" key="2">
    <source>
        <dbReference type="ARBA" id="ARBA00022729"/>
    </source>
</evidence>
<dbReference type="GO" id="GO:0015627">
    <property type="term" value="C:type II protein secretion system complex"/>
    <property type="evidence" value="ECO:0007669"/>
    <property type="project" value="TreeGrafter"/>
</dbReference>
<keyword evidence="2" id="KW-0732">Signal</keyword>
<evidence type="ECO:0000259" key="5">
    <source>
        <dbReference type="Pfam" id="PF00263"/>
    </source>
</evidence>
<dbReference type="InterPro" id="IPR001775">
    <property type="entry name" value="GspD/PilQ"/>
</dbReference>
<dbReference type="InterPro" id="IPR038591">
    <property type="entry name" value="NolW-like_sf"/>
</dbReference>
<keyword evidence="6" id="KW-0378">Hydrolase</keyword>
<keyword evidence="3" id="KW-0472">Membrane</keyword>
<dbReference type="GO" id="GO:0009306">
    <property type="term" value="P:protein secretion"/>
    <property type="evidence" value="ECO:0007669"/>
    <property type="project" value="InterPro"/>
</dbReference>
<dbReference type="GO" id="GO:0016020">
    <property type="term" value="C:membrane"/>
    <property type="evidence" value="ECO:0007669"/>
    <property type="project" value="UniProtKB-SubCell"/>
</dbReference>
<dbReference type="PRINTS" id="PR00811">
    <property type="entry name" value="BCTERIALGSPD"/>
</dbReference>
<reference evidence="6" key="2">
    <citation type="submission" date="2021-04" db="EMBL/GenBank/DDBJ databases">
        <authorList>
            <person name="Gilroy R."/>
        </authorList>
    </citation>
    <scope>NUCLEOTIDE SEQUENCE</scope>
    <source>
        <strain evidence="6">A6-441</strain>
    </source>
</reference>
<reference evidence="6" key="1">
    <citation type="journal article" date="2021" name="PeerJ">
        <title>Extensive microbial diversity within the chicken gut microbiome revealed by metagenomics and culture.</title>
        <authorList>
            <person name="Gilroy R."/>
            <person name="Ravi A."/>
            <person name="Getino M."/>
            <person name="Pursley I."/>
            <person name="Horton D.L."/>
            <person name="Alikhan N.F."/>
            <person name="Baker D."/>
            <person name="Gharbi K."/>
            <person name="Hall N."/>
            <person name="Watson M."/>
            <person name="Adriaenssens E.M."/>
            <person name="Foster-Nyarko E."/>
            <person name="Jarju S."/>
            <person name="Secka A."/>
            <person name="Antonio M."/>
            <person name="Oren A."/>
            <person name="Chaudhuri R.R."/>
            <person name="La Ragione R."/>
            <person name="Hildebrand F."/>
            <person name="Pallen M.J."/>
        </authorList>
    </citation>
    <scope>NUCLEOTIDE SEQUENCE</scope>
    <source>
        <strain evidence="6">A6-441</strain>
    </source>
</reference>
<protein>
    <submittedName>
        <fullName evidence="6">Carboxypeptidase regulatory-like domain-containing protein</fullName>
    </submittedName>
</protein>
<dbReference type="EMBL" id="JAHLFN010000016">
    <property type="protein sequence ID" value="MBU3841726.1"/>
    <property type="molecule type" value="Genomic_DNA"/>
</dbReference>
<dbReference type="InterPro" id="IPR050810">
    <property type="entry name" value="Bact_Secretion_Sys_Channel"/>
</dbReference>
<dbReference type="Pfam" id="PF13620">
    <property type="entry name" value="CarboxypepD_reg"/>
    <property type="match status" value="1"/>
</dbReference>
<dbReference type="Gene3D" id="3.30.1370.120">
    <property type="match status" value="1"/>
</dbReference>
<evidence type="ECO:0000256" key="4">
    <source>
        <dbReference type="RuleBase" id="RU004003"/>
    </source>
</evidence>
<evidence type="ECO:0000256" key="1">
    <source>
        <dbReference type="ARBA" id="ARBA00004370"/>
    </source>
</evidence>
<accession>A0A9E2KWM7</accession>
<dbReference type="InterPro" id="IPR008969">
    <property type="entry name" value="CarboxyPept-like_regulatory"/>
</dbReference>
<dbReference type="GO" id="GO:0004180">
    <property type="term" value="F:carboxypeptidase activity"/>
    <property type="evidence" value="ECO:0007669"/>
    <property type="project" value="UniProtKB-KW"/>
</dbReference>
<sequence length="553" mass="62293">MIKRNLILLIIFFICYNSYGQFNSPKLKNKITYELNLQDITLGETLNIISQESDIAILPSDEIKDIPLDIYFPVNTKLEDILNAFINLYNLKLSKSGEIFILSKRGNNSSYIFSGRVQSESSGKGLEGVKITLVNSFSPSVLSAYNGNFILNDIDPAVYIVQFEKEGYSTVTDIIDLTEKNNSLNISMKRKNDFSNKKDIFYPEKNFHKNIINGEEVITENIYLYNNSCEEIKKLLVETFGNSLKISTLPKKNLLILSGKEEIIKSSKSLIQDLDRDIEQIRVDAQILDVTDNLFESLGFNWIYSNGGNLNGSNEWTTSLLGNSSLMGLGNIYSSSIAISKQFNSGNDILNLGINLLESTQDLVVSARPSILVLDGVEGSFKVTEEVIVGEKREENDNNDRVISTPIFKEAGIILKVTPTIRKDGWIILKVVIEVSNFKLKNSKDDSQESGTYNSEGGSKVGRSLETTIKIRDGETIFIGGLKKATVHNLNSQIPFFGTLPMINLFFKNQNISHEITDIYVKMRVNIVNNEKESFEKDEIHQRAKDIINRKIY</sequence>
<dbReference type="Pfam" id="PF00263">
    <property type="entry name" value="Secretin"/>
    <property type="match status" value="1"/>
</dbReference>
<comment type="similarity">
    <text evidence="4">Belongs to the bacterial secretin family.</text>
</comment>
<dbReference type="PANTHER" id="PTHR30332">
    <property type="entry name" value="PROBABLE GENERAL SECRETION PATHWAY PROTEIN D"/>
    <property type="match status" value="1"/>
</dbReference>
<keyword evidence="6" id="KW-0645">Protease</keyword>
<organism evidence="6 7">
    <name type="scientific">Candidatus Fusobacterium pullicola</name>
    <dbReference type="NCBI Taxonomy" id="2838601"/>
    <lineage>
        <taxon>Bacteria</taxon>
        <taxon>Fusobacteriati</taxon>
        <taxon>Fusobacteriota</taxon>
        <taxon>Fusobacteriia</taxon>
        <taxon>Fusobacteriales</taxon>
        <taxon>Fusobacteriaceae</taxon>
        <taxon>Fusobacterium</taxon>
    </lineage>
</organism>
<keyword evidence="6" id="KW-0121">Carboxypeptidase</keyword>
<dbReference type="Gene3D" id="2.60.40.1120">
    <property type="entry name" value="Carboxypeptidase-like, regulatory domain"/>
    <property type="match status" value="1"/>
</dbReference>
<gene>
    <name evidence="6" type="ORF">IAA47_01790</name>
</gene>
<dbReference type="Proteomes" id="UP000724657">
    <property type="component" value="Unassembled WGS sequence"/>
</dbReference>
<dbReference type="AlphaFoldDB" id="A0A9E2KWM7"/>
<evidence type="ECO:0000313" key="6">
    <source>
        <dbReference type="EMBL" id="MBU3841726.1"/>
    </source>
</evidence>
<dbReference type="PANTHER" id="PTHR30332:SF24">
    <property type="entry name" value="SECRETIN GSPD-RELATED"/>
    <property type="match status" value="1"/>
</dbReference>
<feature type="domain" description="Type II/III secretion system secretin-like" evidence="5">
    <location>
        <begin position="357"/>
        <end position="528"/>
    </location>
</feature>
<name>A0A9E2KWM7_9FUSO</name>
<evidence type="ECO:0000313" key="7">
    <source>
        <dbReference type="Proteomes" id="UP000724657"/>
    </source>
</evidence>
<comment type="subcellular location">
    <subcellularLocation>
        <location evidence="1">Membrane</location>
    </subcellularLocation>
</comment>
<comment type="caution">
    <text evidence="6">The sequence shown here is derived from an EMBL/GenBank/DDBJ whole genome shotgun (WGS) entry which is preliminary data.</text>
</comment>
<evidence type="ECO:0000256" key="3">
    <source>
        <dbReference type="ARBA" id="ARBA00023136"/>
    </source>
</evidence>